<evidence type="ECO:0000259" key="2">
    <source>
        <dbReference type="Pfam" id="PF15862"/>
    </source>
</evidence>
<organism evidence="3 4">
    <name type="scientific">Plasmopara halstedii</name>
    <name type="common">Downy mildew of sunflower</name>
    <dbReference type="NCBI Taxonomy" id="4781"/>
    <lineage>
        <taxon>Eukaryota</taxon>
        <taxon>Sar</taxon>
        <taxon>Stramenopiles</taxon>
        <taxon>Oomycota</taxon>
        <taxon>Peronosporomycetes</taxon>
        <taxon>Peronosporales</taxon>
        <taxon>Peronosporaceae</taxon>
        <taxon>Plasmopara</taxon>
    </lineage>
</organism>
<dbReference type="InterPro" id="IPR031722">
    <property type="entry name" value="Coilin_N"/>
</dbReference>
<feature type="compositionally biased region" description="Basic residues" evidence="1">
    <location>
        <begin position="220"/>
        <end position="239"/>
    </location>
</feature>
<feature type="domain" description="Coilin N-terminal" evidence="2">
    <location>
        <begin position="3"/>
        <end position="141"/>
    </location>
</feature>
<feature type="region of interest" description="Disordered" evidence="1">
    <location>
        <begin position="99"/>
        <end position="247"/>
    </location>
</feature>
<accession>A0A0N7L3D9</accession>
<dbReference type="GeneID" id="36406529"/>
<dbReference type="STRING" id="4781.A0A0N7L3D9"/>
<feature type="compositionally biased region" description="Low complexity" evidence="1">
    <location>
        <begin position="159"/>
        <end position="180"/>
    </location>
</feature>
<proteinExistence type="predicted"/>
<protein>
    <recommendedName>
        <fullName evidence="2">Coilin N-terminal domain-containing protein</fullName>
    </recommendedName>
</protein>
<dbReference type="EMBL" id="CCYD01000053">
    <property type="protein sequence ID" value="CEG35603.1"/>
    <property type="molecule type" value="Genomic_DNA"/>
</dbReference>
<feature type="compositionally biased region" description="Basic residues" evidence="1">
    <location>
        <begin position="122"/>
        <end position="139"/>
    </location>
</feature>
<dbReference type="GO" id="GO:0015030">
    <property type="term" value="C:Cajal body"/>
    <property type="evidence" value="ECO:0007669"/>
    <property type="project" value="TreeGrafter"/>
</dbReference>
<name>A0A0N7L3D9_PLAHL</name>
<sequence length="524" mass="59103">MNVRVRLVFTDEVGRHVQRRYGFSSCWYLVPHDAKLVGDMSYALLREFELHKRCSMGLEMRLEELPLLATQSIRIVRDNDTITVDCPLIGDKTNRFLTDSESEVEKPRKRKRKLSKMELKQSIKKMRAPKDRKKVVKSRSKADTESCRITAQKRIEVQSSSSSSSCDSSSSECSNETSENNESEDKFPPQVSRPPIKDVSLAKVLMGSESKATAPAQTKNKSRRRRRRLRQRNRKRQKKRTEVNNTSLVQLPAKDIALPQQDSASSVTKRGNMASSVDIQIGGSTAGPRGYPRAKSHVLFDEITGEQTSIEHDPEVVESKTDNWIAKRLPAPELAKYGPASSSYQRYKSLSQTHQTASSFSQIVESDEISKVSYSGNDHKRNSKHGERWKRSYEIVATVLDEKTQDSNENYTKALNLSNALIIFPAASANISRFALKDVIAYKTLTLCLETCQPVLSDWKCGQVQSTNATCTILELSSWDLKVKDESVTFQKSPDNELYSVQVSDITELRYLSGPSYTALHTVS</sequence>
<evidence type="ECO:0000313" key="3">
    <source>
        <dbReference type="EMBL" id="CEG35603.1"/>
    </source>
</evidence>
<dbReference type="PANTHER" id="PTHR15197:SF0">
    <property type="entry name" value="COILIN"/>
    <property type="match status" value="1"/>
</dbReference>
<dbReference type="GO" id="GO:0030620">
    <property type="term" value="F:U2 snRNA binding"/>
    <property type="evidence" value="ECO:0007669"/>
    <property type="project" value="TreeGrafter"/>
</dbReference>
<dbReference type="GO" id="GO:0030619">
    <property type="term" value="F:U1 snRNA binding"/>
    <property type="evidence" value="ECO:0007669"/>
    <property type="project" value="TreeGrafter"/>
</dbReference>
<dbReference type="OMA" id="YEERWKR"/>
<dbReference type="OrthoDB" id="74813at2759"/>
<dbReference type="Proteomes" id="UP000054928">
    <property type="component" value="Unassembled WGS sequence"/>
</dbReference>
<dbReference type="RefSeq" id="XP_024571972.1">
    <property type="nucleotide sequence ID" value="XM_024726014.1"/>
</dbReference>
<dbReference type="GO" id="GO:0000387">
    <property type="term" value="P:spliceosomal snRNP assembly"/>
    <property type="evidence" value="ECO:0007669"/>
    <property type="project" value="TreeGrafter"/>
</dbReference>
<dbReference type="AlphaFoldDB" id="A0A0N7L3D9"/>
<evidence type="ECO:0000313" key="4">
    <source>
        <dbReference type="Proteomes" id="UP000054928"/>
    </source>
</evidence>
<dbReference type="InterPro" id="IPR024822">
    <property type="entry name" value="Coilin"/>
</dbReference>
<evidence type="ECO:0000256" key="1">
    <source>
        <dbReference type="SAM" id="MobiDB-lite"/>
    </source>
</evidence>
<keyword evidence="4" id="KW-1185">Reference proteome</keyword>
<dbReference type="Pfam" id="PF15862">
    <property type="entry name" value="Coilin_N"/>
    <property type="match status" value="1"/>
</dbReference>
<reference evidence="4" key="1">
    <citation type="submission" date="2014-09" db="EMBL/GenBank/DDBJ databases">
        <authorList>
            <person name="Sharma Rahul"/>
            <person name="Thines Marco"/>
        </authorList>
    </citation>
    <scope>NUCLEOTIDE SEQUENCE [LARGE SCALE GENOMIC DNA]</scope>
</reference>
<dbReference type="PANTHER" id="PTHR15197">
    <property type="entry name" value="COILIN P80"/>
    <property type="match status" value="1"/>
</dbReference>